<evidence type="ECO:0000256" key="16">
    <source>
        <dbReference type="ARBA" id="ARBA00022918"/>
    </source>
</evidence>
<feature type="region of interest" description="Disordered" evidence="24">
    <location>
        <begin position="214"/>
        <end position="241"/>
    </location>
</feature>
<proteinExistence type="predicted"/>
<evidence type="ECO:0000256" key="15">
    <source>
        <dbReference type="ARBA" id="ARBA00022908"/>
    </source>
</evidence>
<evidence type="ECO:0000256" key="19">
    <source>
        <dbReference type="ARBA" id="ARBA00023172"/>
    </source>
</evidence>
<evidence type="ECO:0000256" key="3">
    <source>
        <dbReference type="ARBA" id="ARBA00022612"/>
    </source>
</evidence>
<feature type="domain" description="Integrase catalytic" evidence="26">
    <location>
        <begin position="515"/>
        <end position="681"/>
    </location>
</feature>
<organism evidence="27 28">
    <name type="scientific">Sparassis crispa</name>
    <dbReference type="NCBI Taxonomy" id="139825"/>
    <lineage>
        <taxon>Eukaryota</taxon>
        <taxon>Fungi</taxon>
        <taxon>Dikarya</taxon>
        <taxon>Basidiomycota</taxon>
        <taxon>Agaricomycotina</taxon>
        <taxon>Agaricomycetes</taxon>
        <taxon>Polyporales</taxon>
        <taxon>Sparassidaceae</taxon>
        <taxon>Sparassis</taxon>
    </lineage>
</organism>
<feature type="region of interest" description="Disordered" evidence="24">
    <location>
        <begin position="898"/>
        <end position="919"/>
    </location>
</feature>
<dbReference type="GO" id="GO:0032196">
    <property type="term" value="P:transposition"/>
    <property type="evidence" value="ECO:0007669"/>
    <property type="project" value="UniProtKB-KW"/>
</dbReference>
<dbReference type="GO" id="GO:0003964">
    <property type="term" value="F:RNA-directed DNA polymerase activity"/>
    <property type="evidence" value="ECO:0007669"/>
    <property type="project" value="UniProtKB-KW"/>
</dbReference>
<evidence type="ECO:0000256" key="8">
    <source>
        <dbReference type="ARBA" id="ARBA00022741"/>
    </source>
</evidence>
<evidence type="ECO:0000256" key="5">
    <source>
        <dbReference type="ARBA" id="ARBA00022695"/>
    </source>
</evidence>
<dbReference type="STRING" id="139825.A0A401GCE0"/>
<keyword evidence="13" id="KW-0460">Magnesium</keyword>
<gene>
    <name evidence="27" type="ORF">SCP_0210350</name>
</gene>
<evidence type="ECO:0000256" key="2">
    <source>
        <dbReference type="ARBA" id="ARBA00022578"/>
    </source>
</evidence>
<comment type="catalytic activity">
    <reaction evidence="21">
        <text>DNA(n) + a 2'-deoxyribonucleoside 5'-triphosphate = DNA(n+1) + diphosphate</text>
        <dbReference type="Rhea" id="RHEA:22508"/>
        <dbReference type="Rhea" id="RHEA-COMP:17339"/>
        <dbReference type="Rhea" id="RHEA-COMP:17340"/>
        <dbReference type="ChEBI" id="CHEBI:33019"/>
        <dbReference type="ChEBI" id="CHEBI:61560"/>
        <dbReference type="ChEBI" id="CHEBI:173112"/>
        <dbReference type="EC" id="2.7.7.49"/>
    </reaction>
</comment>
<evidence type="ECO:0000256" key="18">
    <source>
        <dbReference type="ARBA" id="ARBA00023113"/>
    </source>
</evidence>
<evidence type="ECO:0000259" key="26">
    <source>
        <dbReference type="PROSITE" id="PS50994"/>
    </source>
</evidence>
<dbReference type="PROSITE" id="PS50994">
    <property type="entry name" value="INTEGRASE"/>
    <property type="match status" value="1"/>
</dbReference>
<reference evidence="27 28" key="1">
    <citation type="journal article" date="2018" name="Sci. Rep.">
        <title>Genome sequence of the cauliflower mushroom Sparassis crispa (Hanabiratake) and its association with beneficial usage.</title>
        <authorList>
            <person name="Kiyama R."/>
            <person name="Furutani Y."/>
            <person name="Kawaguchi K."/>
            <person name="Nakanishi T."/>
        </authorList>
    </citation>
    <scope>NUCLEOTIDE SEQUENCE [LARGE SCALE GENOMIC DNA]</scope>
</reference>
<dbReference type="PANTHER" id="PTHR42648:SF11">
    <property type="entry name" value="TRANSPOSON TY4-P GAG-POL POLYPROTEIN"/>
    <property type="match status" value="1"/>
</dbReference>
<comment type="caution">
    <text evidence="27">The sequence shown here is derived from an EMBL/GenBank/DDBJ whole genome shotgun (WGS) entry which is preliminary data.</text>
</comment>
<keyword evidence="14" id="KW-0694">RNA-binding</keyword>
<evidence type="ECO:0000256" key="14">
    <source>
        <dbReference type="ARBA" id="ARBA00022884"/>
    </source>
</evidence>
<keyword evidence="23" id="KW-0862">Zinc</keyword>
<feature type="region of interest" description="Disordered" evidence="24">
    <location>
        <begin position="254"/>
        <end position="287"/>
    </location>
</feature>
<evidence type="ECO:0000256" key="10">
    <source>
        <dbReference type="ARBA" id="ARBA00022759"/>
    </source>
</evidence>
<dbReference type="Gene3D" id="3.30.420.10">
    <property type="entry name" value="Ribonuclease H-like superfamily/Ribonuclease H"/>
    <property type="match status" value="1"/>
</dbReference>
<keyword evidence="7" id="KW-0479">Metal-binding</keyword>
<keyword evidence="11" id="KW-0378">Hydrolase</keyword>
<keyword evidence="15" id="KW-0229">DNA integration</keyword>
<dbReference type="GO" id="GO:0005524">
    <property type="term" value="F:ATP binding"/>
    <property type="evidence" value="ECO:0007669"/>
    <property type="project" value="UniProtKB-KW"/>
</dbReference>
<evidence type="ECO:0000256" key="12">
    <source>
        <dbReference type="ARBA" id="ARBA00022840"/>
    </source>
</evidence>
<keyword evidence="5" id="KW-0548">Nucleotidyltransferase</keyword>
<keyword evidence="17" id="KW-0808">Transferase</keyword>
<keyword evidence="9" id="KW-0064">Aspartyl protease</keyword>
<evidence type="ECO:0000256" key="11">
    <source>
        <dbReference type="ARBA" id="ARBA00022801"/>
    </source>
</evidence>
<evidence type="ECO:0000256" key="9">
    <source>
        <dbReference type="ARBA" id="ARBA00022750"/>
    </source>
</evidence>
<keyword evidence="2" id="KW-0815">Transposition</keyword>
<dbReference type="GeneID" id="38776751"/>
<feature type="region of interest" description="Disordered" evidence="24">
    <location>
        <begin position="746"/>
        <end position="874"/>
    </location>
</feature>
<evidence type="ECO:0000259" key="25">
    <source>
        <dbReference type="PROSITE" id="PS50158"/>
    </source>
</evidence>
<evidence type="ECO:0000256" key="7">
    <source>
        <dbReference type="ARBA" id="ARBA00022723"/>
    </source>
</evidence>
<dbReference type="Pfam" id="PF22936">
    <property type="entry name" value="Pol_BBD"/>
    <property type="match status" value="1"/>
</dbReference>
<evidence type="ECO:0000313" key="28">
    <source>
        <dbReference type="Proteomes" id="UP000287166"/>
    </source>
</evidence>
<dbReference type="GO" id="GO:0005634">
    <property type="term" value="C:nucleus"/>
    <property type="evidence" value="ECO:0007669"/>
    <property type="project" value="UniProtKB-ARBA"/>
</dbReference>
<protein>
    <recommendedName>
        <fullName evidence="29">Retrovirus-related Pol polyprotein from transposon TNT 1-94</fullName>
    </recommendedName>
</protein>
<keyword evidence="10" id="KW-0255">Endonuclease</keyword>
<name>A0A401GCE0_9APHY</name>
<keyword evidence="16" id="KW-0695">RNA-directed DNA polymerase</keyword>
<evidence type="ECO:0000256" key="13">
    <source>
        <dbReference type="ARBA" id="ARBA00022842"/>
    </source>
</evidence>
<evidence type="ECO:0000256" key="24">
    <source>
        <dbReference type="SAM" id="MobiDB-lite"/>
    </source>
</evidence>
<feature type="compositionally biased region" description="Basic and acidic residues" evidence="24">
    <location>
        <begin position="757"/>
        <end position="766"/>
    </location>
</feature>
<dbReference type="PROSITE" id="PS50158">
    <property type="entry name" value="ZF_CCHC"/>
    <property type="match status" value="1"/>
</dbReference>
<keyword evidence="4" id="KW-0645">Protease</keyword>
<keyword evidence="12" id="KW-0067">ATP-binding</keyword>
<dbReference type="PANTHER" id="PTHR42648">
    <property type="entry name" value="TRANSPOSASE, PUTATIVE-RELATED"/>
    <property type="match status" value="1"/>
</dbReference>
<dbReference type="InterPro" id="IPR043502">
    <property type="entry name" value="DNA/RNA_pol_sf"/>
</dbReference>
<dbReference type="InterPro" id="IPR057670">
    <property type="entry name" value="SH3_retrovirus"/>
</dbReference>
<dbReference type="GO" id="GO:0003723">
    <property type="term" value="F:RNA binding"/>
    <property type="evidence" value="ECO:0007669"/>
    <property type="project" value="UniProtKB-KW"/>
</dbReference>
<dbReference type="GO" id="GO:0006508">
    <property type="term" value="P:proteolysis"/>
    <property type="evidence" value="ECO:0007669"/>
    <property type="project" value="UniProtKB-KW"/>
</dbReference>
<dbReference type="SUPFAM" id="SSF53098">
    <property type="entry name" value="Ribonuclease H-like"/>
    <property type="match status" value="1"/>
</dbReference>
<evidence type="ECO:0000313" key="27">
    <source>
        <dbReference type="EMBL" id="GBE79834.1"/>
    </source>
</evidence>
<keyword evidence="3" id="KW-1188">Viral release from host cell</keyword>
<evidence type="ECO:0000256" key="21">
    <source>
        <dbReference type="ARBA" id="ARBA00048173"/>
    </source>
</evidence>
<evidence type="ECO:0008006" key="29">
    <source>
        <dbReference type="Google" id="ProtNLM"/>
    </source>
</evidence>
<dbReference type="Pfam" id="PF07727">
    <property type="entry name" value="RVT_2"/>
    <property type="match status" value="1"/>
</dbReference>
<keyword evidence="20" id="KW-0511">Multifunctional enzyme</keyword>
<dbReference type="OrthoDB" id="2742630at2759"/>
<keyword evidence="6" id="KW-0540">Nuclease</keyword>
<evidence type="ECO:0000256" key="20">
    <source>
        <dbReference type="ARBA" id="ARBA00023268"/>
    </source>
</evidence>
<dbReference type="InterPro" id="IPR039537">
    <property type="entry name" value="Retrotran_Ty1/copia-like"/>
</dbReference>
<dbReference type="GO" id="GO:0003887">
    <property type="term" value="F:DNA-directed DNA polymerase activity"/>
    <property type="evidence" value="ECO:0007669"/>
    <property type="project" value="UniProtKB-KW"/>
</dbReference>
<dbReference type="InterPro" id="IPR054722">
    <property type="entry name" value="PolX-like_BBD"/>
</dbReference>
<evidence type="ECO:0000256" key="1">
    <source>
        <dbReference type="ARBA" id="ARBA00002180"/>
    </source>
</evidence>
<dbReference type="SUPFAM" id="SSF56672">
    <property type="entry name" value="DNA/RNA polymerases"/>
    <property type="match status" value="1"/>
</dbReference>
<dbReference type="InterPro" id="IPR013103">
    <property type="entry name" value="RVT_2"/>
</dbReference>
<dbReference type="Proteomes" id="UP000287166">
    <property type="component" value="Unassembled WGS sequence"/>
</dbReference>
<dbReference type="InterPro" id="IPR025724">
    <property type="entry name" value="GAG-pre-integrase_dom"/>
</dbReference>
<dbReference type="Pfam" id="PF13976">
    <property type="entry name" value="gag_pre-integrs"/>
    <property type="match status" value="1"/>
</dbReference>
<accession>A0A401GCE0</accession>
<feature type="domain" description="CCHC-type" evidence="25">
    <location>
        <begin position="245"/>
        <end position="258"/>
    </location>
</feature>
<evidence type="ECO:0000256" key="22">
    <source>
        <dbReference type="ARBA" id="ARBA00049244"/>
    </source>
</evidence>
<dbReference type="Pfam" id="PF00665">
    <property type="entry name" value="rve"/>
    <property type="match status" value="1"/>
</dbReference>
<dbReference type="CDD" id="cd09272">
    <property type="entry name" value="RNase_HI_RT_Ty1"/>
    <property type="match status" value="1"/>
</dbReference>
<dbReference type="InterPro" id="IPR001584">
    <property type="entry name" value="Integrase_cat-core"/>
</dbReference>
<dbReference type="InterPro" id="IPR012337">
    <property type="entry name" value="RNaseH-like_sf"/>
</dbReference>
<keyword evidence="8" id="KW-0547">Nucleotide-binding</keyword>
<keyword evidence="19" id="KW-0233">DNA recombination</keyword>
<evidence type="ECO:0000256" key="4">
    <source>
        <dbReference type="ARBA" id="ARBA00022670"/>
    </source>
</evidence>
<dbReference type="GO" id="GO:0004519">
    <property type="term" value="F:endonuclease activity"/>
    <property type="evidence" value="ECO:0007669"/>
    <property type="project" value="UniProtKB-KW"/>
</dbReference>
<dbReference type="InParanoid" id="A0A401GCE0"/>
<dbReference type="EMBL" id="BFAD01000002">
    <property type="protein sequence ID" value="GBE79834.1"/>
    <property type="molecule type" value="Genomic_DNA"/>
</dbReference>
<keyword evidence="23" id="KW-0863">Zinc-finger</keyword>
<keyword evidence="17" id="KW-0239">DNA-directed DNA polymerase</keyword>
<dbReference type="InterPro" id="IPR001878">
    <property type="entry name" value="Znf_CCHC"/>
</dbReference>
<dbReference type="GO" id="GO:0004190">
    <property type="term" value="F:aspartic-type endopeptidase activity"/>
    <property type="evidence" value="ECO:0007669"/>
    <property type="project" value="UniProtKB-KW"/>
</dbReference>
<evidence type="ECO:0000256" key="6">
    <source>
        <dbReference type="ARBA" id="ARBA00022722"/>
    </source>
</evidence>
<dbReference type="Pfam" id="PF25597">
    <property type="entry name" value="SH3_retrovirus"/>
    <property type="match status" value="1"/>
</dbReference>
<keyword evidence="28" id="KW-1185">Reference proteome</keyword>
<keyword evidence="18" id="KW-0917">Virion maturation</keyword>
<sequence>MSGTTESRDSLSSLFRIEQLRDDNWLPWKRRTMAILRERGVLKYVDGTSEKPKPVDAATPTPEEMAATKKWIEGDQKAQTVIELLLSDSQMIHITDATTAAEMWNQLKLVKEASGQLGIMAYRRKFYRTVATEGSDIAAHITELRRTQEQLHMMGSKVSDDEFRTILITSLPESWDQFTSAYLGATSQKDKLPTSHELIAILLEEYRRRREKGGADESALAARGRWTQPKNTAQGGTDRKSDAECWNCHKRGHTQHECWSKGGGKAGQGPRSKKGGRAQAHTNQAQSTNDVLRDVAFHTDKAIGIGQQFSSQFSCYDWLADSGTTSHVTNLRDAITDFMPLEASSITGIGDQSIRALGRGTVKVNSRIGGKTFTFCLKDVLYAPRATNNLVSLTRLDEAGGHFDGGDGGITLRESGGHAIAEGRKIGRLYLLNMRAKAAMPSEERANIARDDSDSWESWHRRYGHLGFTGLEKLYKENLVEGLTVDENSMPLTQCEACVQAKQARRAYPKEAEDRSQMPGELTHSDVWGPARVVSIAGSRYYISFTDDCTRRCQVLFMKHKSEAFEKLKEYLTFIERRFGHLPKIVRVDNGSEYINKNLKGWCREKGIELQTTAPYSPSQNGVAERFNRTLLELARAMLIARKLPNFLWAEAVAYAAYLRNRAPTKALRGKTPEEAWTGKKPNVAHLREFGSDVWILTEGQNLSKLEPKSKKHTFVGFADGPKAVRYYDVGARSIRVSRNFVFADAPNPASNVPVHQLDDSDRLPLEGESGGAVKQQPPTSASKPASVPVKADQSNKKHDGNYITEEDLPPEIQESMRERPTFLPAPPKIPLRRTTRATQDHDYRRMNNPRAQPAKSRESPGVPKENAPGESAKVAVTPEEFEEIAQALYATALASGDRTASAGDEPRSLAEAQASPEWPEWEKAVKAEYDQLQGMGTWELQDLPKDRNAVGCKWVFQRKTNKEGQVVKYKARLVAQGYSQIPGMDFLETFAPVVRLESIRAILALAVVNNWEIGQMDVKGAYLNGDLQEEIYMRQPEGFDDGSGRVCRLRKTLYGLKQSGREWNRKLHRELTELGYKRLEADPCVYLRERKEGEVQIITVWVDDLLLFTNSPKLMEELKRDLQDLFEVTDLGEPQKIVGIEIERDREAGKIQISQQHYIESILKRYQLENANAVGMPLDPNVAFTAEDENEEADDRLAGGYASMVGSLMYAAVGTRPDISYAVQTLSKYTACPRPVHWTAAKRVLRYLAGTRDLHVTYTRRDSDAPNGNIIGGYTDADYASDHDRKSVSGHVFYLGGGAVAWSSKKQTTTATSSTEAEYTALAHATRQAIWLRNLLAELGFAQEEPTEIYCDNQAAIAIARDPQYHARSKHFDVQNHFVREKVENGIIQLCYCPTDEMVADVFTKALPKPKHQKFTLELGMLPA</sequence>
<dbReference type="Pfam" id="PF14223">
    <property type="entry name" value="Retrotran_gag_2"/>
    <property type="match status" value="1"/>
</dbReference>
<evidence type="ECO:0000256" key="23">
    <source>
        <dbReference type="PROSITE-ProRule" id="PRU00047"/>
    </source>
</evidence>
<comment type="catalytic activity">
    <reaction evidence="22">
        <text>DNA(n) + a 2'-deoxyribonucleoside 5'-triphosphate = DNA(n+1) + diphosphate</text>
        <dbReference type="Rhea" id="RHEA:22508"/>
        <dbReference type="Rhea" id="RHEA-COMP:17339"/>
        <dbReference type="Rhea" id="RHEA-COMP:17340"/>
        <dbReference type="ChEBI" id="CHEBI:33019"/>
        <dbReference type="ChEBI" id="CHEBI:61560"/>
        <dbReference type="ChEBI" id="CHEBI:173112"/>
        <dbReference type="EC" id="2.7.7.7"/>
    </reaction>
</comment>
<dbReference type="InterPro" id="IPR036397">
    <property type="entry name" value="RNaseH_sf"/>
</dbReference>
<dbReference type="GO" id="GO:0008270">
    <property type="term" value="F:zinc ion binding"/>
    <property type="evidence" value="ECO:0007669"/>
    <property type="project" value="UniProtKB-KW"/>
</dbReference>
<dbReference type="GO" id="GO:0006310">
    <property type="term" value="P:DNA recombination"/>
    <property type="evidence" value="ECO:0007669"/>
    <property type="project" value="UniProtKB-KW"/>
</dbReference>
<evidence type="ECO:0000256" key="17">
    <source>
        <dbReference type="ARBA" id="ARBA00022932"/>
    </source>
</evidence>
<dbReference type="RefSeq" id="XP_027610747.1">
    <property type="nucleotide sequence ID" value="XM_027754946.1"/>
</dbReference>
<comment type="function">
    <text evidence="1">The aspartyl protease (PR) mediates the proteolytic cleavages of the Gag and Gag-Pol polyproteins after assembly of the VLP.</text>
</comment>
<dbReference type="GO" id="GO:0015074">
    <property type="term" value="P:DNA integration"/>
    <property type="evidence" value="ECO:0007669"/>
    <property type="project" value="UniProtKB-KW"/>
</dbReference>